<name>A0AAV4AWU9_9GAST</name>
<comment type="caution">
    <text evidence="1">The sequence shown here is derived from an EMBL/GenBank/DDBJ whole genome shotgun (WGS) entry which is preliminary data.</text>
</comment>
<evidence type="ECO:0000313" key="1">
    <source>
        <dbReference type="EMBL" id="GFO12850.1"/>
    </source>
</evidence>
<evidence type="ECO:0000313" key="2">
    <source>
        <dbReference type="Proteomes" id="UP000735302"/>
    </source>
</evidence>
<protein>
    <submittedName>
        <fullName evidence="1">Uncharacterized protein</fullName>
    </submittedName>
</protein>
<keyword evidence="2" id="KW-1185">Reference proteome</keyword>
<reference evidence="1 2" key="1">
    <citation type="journal article" date="2021" name="Elife">
        <title>Chloroplast acquisition without the gene transfer in kleptoplastic sea slugs, Plakobranchus ocellatus.</title>
        <authorList>
            <person name="Maeda T."/>
            <person name="Takahashi S."/>
            <person name="Yoshida T."/>
            <person name="Shimamura S."/>
            <person name="Takaki Y."/>
            <person name="Nagai Y."/>
            <person name="Toyoda A."/>
            <person name="Suzuki Y."/>
            <person name="Arimoto A."/>
            <person name="Ishii H."/>
            <person name="Satoh N."/>
            <person name="Nishiyama T."/>
            <person name="Hasebe M."/>
            <person name="Maruyama T."/>
            <person name="Minagawa J."/>
            <person name="Obokata J."/>
            <person name="Shigenobu S."/>
        </authorList>
    </citation>
    <scope>NUCLEOTIDE SEQUENCE [LARGE SCALE GENOMIC DNA]</scope>
</reference>
<dbReference type="Proteomes" id="UP000735302">
    <property type="component" value="Unassembled WGS sequence"/>
</dbReference>
<gene>
    <name evidence="1" type="ORF">PoB_003935500</name>
</gene>
<proteinExistence type="predicted"/>
<dbReference type="AlphaFoldDB" id="A0AAV4AWU9"/>
<sequence length="165" mass="18895">MKRLGSETTLRKAVEKEKKSASIWTLYNAPVLTPGEFASCAHYISFNQGVKFVKQENTRSQGQQETDTCISNFSWELETTQGNEQSENTDFFENFEDMEMPPELNVAQIPEILEESRKSYSGVIERNIDQTLMRIPRALEAGATSTRDYIHPNFNDRETCPRSNT</sequence>
<dbReference type="EMBL" id="BLXT01004465">
    <property type="protein sequence ID" value="GFO12850.1"/>
    <property type="molecule type" value="Genomic_DNA"/>
</dbReference>
<accession>A0AAV4AWU9</accession>
<organism evidence="1 2">
    <name type="scientific">Plakobranchus ocellatus</name>
    <dbReference type="NCBI Taxonomy" id="259542"/>
    <lineage>
        <taxon>Eukaryota</taxon>
        <taxon>Metazoa</taxon>
        <taxon>Spiralia</taxon>
        <taxon>Lophotrochozoa</taxon>
        <taxon>Mollusca</taxon>
        <taxon>Gastropoda</taxon>
        <taxon>Heterobranchia</taxon>
        <taxon>Euthyneura</taxon>
        <taxon>Panpulmonata</taxon>
        <taxon>Sacoglossa</taxon>
        <taxon>Placobranchoidea</taxon>
        <taxon>Plakobranchidae</taxon>
        <taxon>Plakobranchus</taxon>
    </lineage>
</organism>